<protein>
    <submittedName>
        <fullName evidence="2">Uncharacterized protein DUF1571</fullName>
    </submittedName>
</protein>
<reference evidence="2" key="2">
    <citation type="submission" date="2019-08" db="EMBL/GenBank/DDBJ databases">
        <title>Investigation of anaerobic lignin degradation for improved lignocellulosic biofuels.</title>
        <authorList>
            <person name="Deangelis K.PhD."/>
        </authorList>
    </citation>
    <scope>NUCLEOTIDE SEQUENCE [LARGE SCALE GENOMIC DNA]</scope>
    <source>
        <strain evidence="2">128R</strain>
    </source>
</reference>
<accession>A0A542BT47</accession>
<gene>
    <name evidence="2" type="ORF">FHU10_3360</name>
</gene>
<evidence type="ECO:0000256" key="1">
    <source>
        <dbReference type="SAM" id="SignalP"/>
    </source>
</evidence>
<dbReference type="OrthoDB" id="8549004at2"/>
<dbReference type="Gene3D" id="2.50.20.10">
    <property type="entry name" value="Lipoprotein localisation LolA/LolB/LppX"/>
    <property type="match status" value="1"/>
</dbReference>
<feature type="chain" id="PRO_5022233958" evidence="1">
    <location>
        <begin position="40"/>
        <end position="244"/>
    </location>
</feature>
<name>A0A542BT47_SERFO</name>
<comment type="caution">
    <text evidence="2">The sequence shown here is derived from an EMBL/GenBank/DDBJ whole genome shotgun (WGS) entry which is preliminary data.</text>
</comment>
<dbReference type="AlphaFoldDB" id="A0A542BT47"/>
<feature type="signal peptide" evidence="1">
    <location>
        <begin position="1"/>
        <end position="39"/>
    </location>
</feature>
<keyword evidence="1" id="KW-0732">Signal</keyword>
<organism evidence="2">
    <name type="scientific">Serratia fonticola</name>
    <dbReference type="NCBI Taxonomy" id="47917"/>
    <lineage>
        <taxon>Bacteria</taxon>
        <taxon>Pseudomonadati</taxon>
        <taxon>Pseudomonadota</taxon>
        <taxon>Gammaproteobacteria</taxon>
        <taxon>Enterobacterales</taxon>
        <taxon>Yersiniaceae</taxon>
        <taxon>Serratia</taxon>
    </lineage>
</organism>
<proteinExistence type="predicted"/>
<reference evidence="2" key="1">
    <citation type="submission" date="2019-06" db="EMBL/GenBank/DDBJ databases">
        <authorList>
            <person name="Deangelis K."/>
            <person name="Huntemann M."/>
            <person name="Clum A."/>
            <person name="Pillay M."/>
            <person name="Palaniappan K."/>
            <person name="Varghese N."/>
            <person name="Mikhailova N."/>
            <person name="Stamatis D."/>
            <person name="Reddy T."/>
            <person name="Daum C."/>
            <person name="Shapiro N."/>
            <person name="Ivanova N."/>
            <person name="Kyrpides N."/>
            <person name="Woyke T."/>
        </authorList>
    </citation>
    <scope>NUCLEOTIDE SEQUENCE [LARGE SCALE GENOMIC DNA]</scope>
    <source>
        <strain evidence="2">128R</strain>
    </source>
</reference>
<sequence length="244" mass="27331">MMERPFVGPQIKQEKTIKHLPCSQWRLAMLMMSCLAAHAADTLPSQPNTSTADQIVRAQQHFEQITSYQLRIHSLSAQGDKVLMRYSFEKSGWVRMDFTEPHPGAVLIYDPAKEKVRVWPFGVGTLPVVSLSPTNALVQGPNGHRVDQSDMGTLLRNIRSLQQGGKTVVFGEETLSGQTVQHLSITGSTNATVSHVHRYEIWLESRQEFPVKVVSYAADGQILETVVMDAIVFNLRFPPDFFTP</sequence>
<evidence type="ECO:0000313" key="2">
    <source>
        <dbReference type="EMBL" id="TVZ70767.1"/>
    </source>
</evidence>
<dbReference type="EMBL" id="VISQ01000001">
    <property type="protein sequence ID" value="TVZ70767.1"/>
    <property type="molecule type" value="Genomic_DNA"/>
</dbReference>